<comment type="caution">
    <text evidence="1">The sequence shown here is derived from an EMBL/GenBank/DDBJ whole genome shotgun (WGS) entry which is preliminary data.</text>
</comment>
<protein>
    <submittedName>
        <fullName evidence="1">Uncharacterized protein</fullName>
    </submittedName>
</protein>
<gene>
    <name evidence="1" type="ORF">ENG63_06265</name>
</gene>
<dbReference type="Proteomes" id="UP000886289">
    <property type="component" value="Unassembled WGS sequence"/>
</dbReference>
<reference evidence="1" key="1">
    <citation type="journal article" date="2020" name="mSystems">
        <title>Genome- and Community-Level Interaction Insights into Carbon Utilization and Element Cycling Functions of Hydrothermarchaeota in Hydrothermal Sediment.</title>
        <authorList>
            <person name="Zhou Z."/>
            <person name="Liu Y."/>
            <person name="Xu W."/>
            <person name="Pan J."/>
            <person name="Luo Z.H."/>
            <person name="Li M."/>
        </authorList>
    </citation>
    <scope>NUCLEOTIDE SEQUENCE [LARGE SCALE GENOMIC DNA]</scope>
    <source>
        <strain evidence="1">HyVt-233</strain>
    </source>
</reference>
<evidence type="ECO:0000313" key="1">
    <source>
        <dbReference type="EMBL" id="HDD44445.1"/>
    </source>
</evidence>
<sequence>MLEYNIKKINGCVVKIPRRGFEFKVERDAKLFNFLRDITPPTCYDNKRNIIIQKYIEGRNPTDKELEHIRKEIEMRGVIPRGITKSDVIIDKNGKFYVVDVGNFEIKASDYHKTKIPYCDKTFYNKTCKIKDNGNN</sequence>
<name>A0A7C0U3F6_DESA2</name>
<accession>A0A7C0U3F6</accession>
<organism evidence="1">
    <name type="scientific">Desulfofervidus auxilii</name>
    <dbReference type="NCBI Taxonomy" id="1621989"/>
    <lineage>
        <taxon>Bacteria</taxon>
        <taxon>Pseudomonadati</taxon>
        <taxon>Thermodesulfobacteriota</taxon>
        <taxon>Candidatus Desulfofervidia</taxon>
        <taxon>Candidatus Desulfofervidales</taxon>
        <taxon>Candidatus Desulfofervidaceae</taxon>
        <taxon>Candidatus Desulfofervidus</taxon>
    </lineage>
</organism>
<dbReference type="EMBL" id="DRBS01000241">
    <property type="protein sequence ID" value="HDD44445.1"/>
    <property type="molecule type" value="Genomic_DNA"/>
</dbReference>
<dbReference type="AlphaFoldDB" id="A0A7C0U3F6"/>
<proteinExistence type="predicted"/>